<dbReference type="InterPro" id="IPR050708">
    <property type="entry name" value="T6SS_VgrG/RHS"/>
</dbReference>
<proteinExistence type="predicted"/>
<sequence length="267" mass="28198">MVWRWDQADPFGATLPDENPTSLGGFTYNLRFPGQVYDAETGKHYNANRDYDPAGGRYIQSDPIGLNGGQPSTYAYVGGSPLMYMDPYGLFGWADMPVLPQGMVDFSAGFGDSMSFGITGYIRAGLDINSVDKCSNFYRGGEIADVAFELGTLGLSAGLKSLAANASRSAARRGARPFVNTFREASGAEGGFVHHSNPLFGHPGGFPTTFPTGGLPSAINSGGLEPSVVCRSCEPQCSASVDATTGKRVGGGCKPSHHFHPCGTRCR</sequence>
<dbReference type="PANTHER" id="PTHR32305">
    <property type="match status" value="1"/>
</dbReference>
<dbReference type="AlphaFoldDB" id="A0A0S4U0D6"/>
<organism evidence="1">
    <name type="scientific">Ralstonia solanacearum</name>
    <name type="common">Pseudomonas solanacearum</name>
    <dbReference type="NCBI Taxonomy" id="305"/>
    <lineage>
        <taxon>Bacteria</taxon>
        <taxon>Pseudomonadati</taxon>
        <taxon>Pseudomonadota</taxon>
        <taxon>Betaproteobacteria</taxon>
        <taxon>Burkholderiales</taxon>
        <taxon>Burkholderiaceae</taxon>
        <taxon>Ralstonia</taxon>
        <taxon>Ralstonia solanacearum species complex</taxon>
    </lineage>
</organism>
<dbReference type="EMBL" id="LN899819">
    <property type="protein sequence ID" value="CUV15694.1"/>
    <property type="molecule type" value="Genomic_DNA"/>
</dbReference>
<reference evidence="1" key="1">
    <citation type="submission" date="2015-10" db="EMBL/GenBank/DDBJ databases">
        <authorList>
            <person name="Gilbert D.G."/>
        </authorList>
    </citation>
    <scope>NUCLEOTIDE SEQUENCE</scope>
    <source>
        <strain evidence="1">Phyl III-seqv23</strain>
    </source>
</reference>
<accession>A0A0S4U0D6</accession>
<gene>
    <name evidence="1" type="ORF">RUN39_v1_2020003</name>
</gene>
<dbReference type="PANTHER" id="PTHR32305:SF15">
    <property type="entry name" value="PROTEIN RHSA-RELATED"/>
    <property type="match status" value="1"/>
</dbReference>
<evidence type="ECO:0000313" key="1">
    <source>
        <dbReference type="EMBL" id="CUV15694.1"/>
    </source>
</evidence>
<name>A0A0S4U0D6_RALSL</name>
<dbReference type="NCBIfam" id="TIGR03696">
    <property type="entry name" value="Rhs_assc_core"/>
    <property type="match status" value="1"/>
</dbReference>
<evidence type="ECO:0008006" key="2">
    <source>
        <dbReference type="Google" id="ProtNLM"/>
    </source>
</evidence>
<dbReference type="Gene3D" id="2.180.10.10">
    <property type="entry name" value="RHS repeat-associated core"/>
    <property type="match status" value="1"/>
</dbReference>
<protein>
    <recommendedName>
        <fullName evidence="2">RHS repeat-associated core domain-containing protein</fullName>
    </recommendedName>
</protein>
<dbReference type="InterPro" id="IPR022385">
    <property type="entry name" value="Rhs_assc_core"/>
</dbReference>